<dbReference type="GO" id="GO:0000978">
    <property type="term" value="F:RNA polymerase II cis-regulatory region sequence-specific DNA binding"/>
    <property type="evidence" value="ECO:0007669"/>
    <property type="project" value="TreeGrafter"/>
</dbReference>
<dbReference type="Proteomes" id="UP000567179">
    <property type="component" value="Unassembled WGS sequence"/>
</dbReference>
<dbReference type="PANTHER" id="PTHR14003:SF20">
    <property type="entry name" value="FINGER DOMAIN PROTEIN, PUTATIVE (AFU_ORTHOLOGUE AFUA_4G10380)-RELATED"/>
    <property type="match status" value="1"/>
</dbReference>
<keyword evidence="8" id="KW-0804">Transcription</keyword>
<keyword evidence="7" id="KW-0805">Transcription regulation</keyword>
<comment type="caution">
    <text evidence="13">The sequence shown here is derived from an EMBL/GenBank/DDBJ whole genome shotgun (WGS) entry which is preliminary data.</text>
</comment>
<dbReference type="GO" id="GO:0000785">
    <property type="term" value="C:chromatin"/>
    <property type="evidence" value="ECO:0007669"/>
    <property type="project" value="TreeGrafter"/>
</dbReference>
<comment type="similarity">
    <text evidence="2">Belongs to the krueppel C2H2-type zinc-finger protein family.</text>
</comment>
<dbReference type="FunFam" id="3.30.160.60:FF:001102">
    <property type="entry name" value="Transcription factor IIIA"/>
    <property type="match status" value="1"/>
</dbReference>
<dbReference type="FunFam" id="3.30.160.60:FF:000193">
    <property type="entry name" value="Zinc finger protein 300"/>
    <property type="match status" value="1"/>
</dbReference>
<feature type="region of interest" description="Disordered" evidence="11">
    <location>
        <begin position="1"/>
        <end position="32"/>
    </location>
</feature>
<dbReference type="PROSITE" id="PS00028">
    <property type="entry name" value="ZINC_FINGER_C2H2_1"/>
    <property type="match status" value="2"/>
</dbReference>
<dbReference type="GO" id="GO:0008270">
    <property type="term" value="F:zinc ion binding"/>
    <property type="evidence" value="ECO:0007669"/>
    <property type="project" value="UniProtKB-KW"/>
</dbReference>
<dbReference type="Pfam" id="PF00096">
    <property type="entry name" value="zf-C2H2"/>
    <property type="match status" value="2"/>
</dbReference>
<feature type="domain" description="C2H2-type" evidence="12">
    <location>
        <begin position="268"/>
        <end position="295"/>
    </location>
</feature>
<dbReference type="EMBL" id="JAACJJ010000028">
    <property type="protein sequence ID" value="KAF5321789.1"/>
    <property type="molecule type" value="Genomic_DNA"/>
</dbReference>
<evidence type="ECO:0000256" key="4">
    <source>
        <dbReference type="ARBA" id="ARBA00022737"/>
    </source>
</evidence>
<reference evidence="13 14" key="1">
    <citation type="journal article" date="2020" name="ISME J.">
        <title>Uncovering the hidden diversity of litter-decomposition mechanisms in mushroom-forming fungi.</title>
        <authorList>
            <person name="Floudas D."/>
            <person name="Bentzer J."/>
            <person name="Ahren D."/>
            <person name="Johansson T."/>
            <person name="Persson P."/>
            <person name="Tunlid A."/>
        </authorList>
    </citation>
    <scope>NUCLEOTIDE SEQUENCE [LARGE SCALE GENOMIC DNA]</scope>
    <source>
        <strain evidence="13 14">CBS 101986</strain>
    </source>
</reference>
<evidence type="ECO:0000256" key="10">
    <source>
        <dbReference type="PROSITE-ProRule" id="PRU00042"/>
    </source>
</evidence>
<evidence type="ECO:0000256" key="1">
    <source>
        <dbReference type="ARBA" id="ARBA00004123"/>
    </source>
</evidence>
<feature type="domain" description="C2H2-type" evidence="12">
    <location>
        <begin position="296"/>
        <end position="321"/>
    </location>
</feature>
<evidence type="ECO:0000256" key="5">
    <source>
        <dbReference type="ARBA" id="ARBA00022771"/>
    </source>
</evidence>
<evidence type="ECO:0000256" key="9">
    <source>
        <dbReference type="ARBA" id="ARBA00023242"/>
    </source>
</evidence>
<evidence type="ECO:0000256" key="2">
    <source>
        <dbReference type="ARBA" id="ARBA00006991"/>
    </source>
</evidence>
<evidence type="ECO:0000256" key="7">
    <source>
        <dbReference type="ARBA" id="ARBA00023015"/>
    </source>
</evidence>
<evidence type="ECO:0000256" key="6">
    <source>
        <dbReference type="ARBA" id="ARBA00022833"/>
    </source>
</evidence>
<evidence type="ECO:0000259" key="12">
    <source>
        <dbReference type="PROSITE" id="PS50157"/>
    </source>
</evidence>
<dbReference type="AlphaFoldDB" id="A0A8H5BEP0"/>
<feature type="region of interest" description="Disordered" evidence="11">
    <location>
        <begin position="64"/>
        <end position="93"/>
    </location>
</feature>
<keyword evidence="6" id="KW-0862">Zinc</keyword>
<dbReference type="PROSITE" id="PS50157">
    <property type="entry name" value="ZINC_FINGER_C2H2_2"/>
    <property type="match status" value="2"/>
</dbReference>
<keyword evidence="3" id="KW-0479">Metal-binding</keyword>
<dbReference type="Gene3D" id="3.30.160.60">
    <property type="entry name" value="Classic Zinc Finger"/>
    <property type="match status" value="2"/>
</dbReference>
<dbReference type="InterPro" id="IPR036236">
    <property type="entry name" value="Znf_C2H2_sf"/>
</dbReference>
<keyword evidence="9" id="KW-0539">Nucleus</keyword>
<feature type="region of interest" description="Disordered" evidence="11">
    <location>
        <begin position="320"/>
        <end position="405"/>
    </location>
</feature>
<keyword evidence="14" id="KW-1185">Reference proteome</keyword>
<evidence type="ECO:0000256" key="8">
    <source>
        <dbReference type="ARBA" id="ARBA00023163"/>
    </source>
</evidence>
<keyword evidence="5 10" id="KW-0863">Zinc-finger</keyword>
<dbReference type="SUPFAM" id="SSF57667">
    <property type="entry name" value="beta-beta-alpha zinc fingers"/>
    <property type="match status" value="1"/>
</dbReference>
<dbReference type="PANTHER" id="PTHR14003">
    <property type="entry name" value="TRANSCRIPTIONAL REPRESSOR PROTEIN YY"/>
    <property type="match status" value="1"/>
</dbReference>
<keyword evidence="4" id="KW-0677">Repeat</keyword>
<name>A0A8H5BEP0_9AGAR</name>
<feature type="region of interest" description="Disordered" evidence="11">
    <location>
        <begin position="219"/>
        <end position="250"/>
    </location>
</feature>
<evidence type="ECO:0000313" key="13">
    <source>
        <dbReference type="EMBL" id="KAF5321789.1"/>
    </source>
</evidence>
<dbReference type="GO" id="GO:0000981">
    <property type="term" value="F:DNA-binding transcription factor activity, RNA polymerase II-specific"/>
    <property type="evidence" value="ECO:0007669"/>
    <property type="project" value="TreeGrafter"/>
</dbReference>
<comment type="subcellular location">
    <subcellularLocation>
        <location evidence="1">Nucleus</location>
    </subcellularLocation>
</comment>
<proteinExistence type="inferred from homology"/>
<feature type="compositionally biased region" description="Low complexity" evidence="11">
    <location>
        <begin position="334"/>
        <end position="365"/>
    </location>
</feature>
<dbReference type="OrthoDB" id="6077919at2759"/>
<feature type="compositionally biased region" description="Polar residues" evidence="11">
    <location>
        <begin position="150"/>
        <end position="162"/>
    </location>
</feature>
<evidence type="ECO:0000256" key="3">
    <source>
        <dbReference type="ARBA" id="ARBA00022723"/>
    </source>
</evidence>
<organism evidence="13 14">
    <name type="scientific">Psilocybe cf. subviscida</name>
    <dbReference type="NCBI Taxonomy" id="2480587"/>
    <lineage>
        <taxon>Eukaryota</taxon>
        <taxon>Fungi</taxon>
        <taxon>Dikarya</taxon>
        <taxon>Basidiomycota</taxon>
        <taxon>Agaricomycotina</taxon>
        <taxon>Agaricomycetes</taxon>
        <taxon>Agaricomycetidae</taxon>
        <taxon>Agaricales</taxon>
        <taxon>Agaricineae</taxon>
        <taxon>Strophariaceae</taxon>
        <taxon>Psilocybe</taxon>
    </lineage>
</organism>
<feature type="compositionally biased region" description="Pro residues" evidence="11">
    <location>
        <begin position="76"/>
        <end position="89"/>
    </location>
</feature>
<sequence>MDLHISRKYSPSPMPNTPPRKDKSSSRPILPPIRDLFYDELAGPLNEAHESPAATLARLQVTEEEDFVPSRRSGVPRPPPRVTSPPPMGHPSQIRDQYQHRVYTTDRSDSHPSHIAQTATLHFPPPTSSGTYQQIRPAATRLDLHSMRASMTASPGPTSQGHGRSLPIRHMDPHAQSQRHHAPEPSYPFVSRSPIMARHRSDMSHSVSDMSLRPRTISTSVQSRVMAEDEERTPVARFNQPTPHPSAPTGMGMGYPDDLDPANISSKYECEYCGKGFNRPSSLKIHLNSHTGDKPFVCPVESCGRSFSVLSNMRRHARVHSLPPLPQGNEMPFSSSSISSSPAIASSSSSMPSSSSSKLAPSSASDRWQYRRDSAASGSSSSTSTPSRSQSRSSNEGDDTEEPAP</sequence>
<feature type="compositionally biased region" description="Acidic residues" evidence="11">
    <location>
        <begin position="396"/>
        <end position="405"/>
    </location>
</feature>
<feature type="compositionally biased region" description="Low complexity" evidence="11">
    <location>
        <begin position="375"/>
        <end position="394"/>
    </location>
</feature>
<evidence type="ECO:0000313" key="14">
    <source>
        <dbReference type="Proteomes" id="UP000567179"/>
    </source>
</evidence>
<evidence type="ECO:0000256" key="11">
    <source>
        <dbReference type="SAM" id="MobiDB-lite"/>
    </source>
</evidence>
<dbReference type="GO" id="GO:0005667">
    <property type="term" value="C:transcription regulator complex"/>
    <property type="evidence" value="ECO:0007669"/>
    <property type="project" value="TreeGrafter"/>
</dbReference>
<feature type="region of interest" description="Disordered" evidence="11">
    <location>
        <begin position="150"/>
        <end position="187"/>
    </location>
</feature>
<dbReference type="GO" id="GO:0031519">
    <property type="term" value="C:PcG protein complex"/>
    <property type="evidence" value="ECO:0007669"/>
    <property type="project" value="TreeGrafter"/>
</dbReference>
<dbReference type="InterPro" id="IPR013087">
    <property type="entry name" value="Znf_C2H2_type"/>
</dbReference>
<protein>
    <recommendedName>
        <fullName evidence="12">C2H2-type domain-containing protein</fullName>
    </recommendedName>
</protein>
<accession>A0A8H5BEP0</accession>
<gene>
    <name evidence="13" type="ORF">D9619_001987</name>
</gene>
<dbReference type="SMART" id="SM00355">
    <property type="entry name" value="ZnF_C2H2"/>
    <property type="match status" value="2"/>
</dbReference>